<dbReference type="GO" id="GO:0000160">
    <property type="term" value="P:phosphorelay signal transduction system"/>
    <property type="evidence" value="ECO:0007669"/>
    <property type="project" value="InterPro"/>
</dbReference>
<feature type="modified residue" description="4-aspartylphosphate" evidence="1">
    <location>
        <position position="64"/>
    </location>
</feature>
<dbReference type="InterPro" id="IPR001789">
    <property type="entry name" value="Sig_transdc_resp-reg_receiver"/>
</dbReference>
<dbReference type="InterPro" id="IPR003607">
    <property type="entry name" value="HD/PDEase_dom"/>
</dbReference>
<dbReference type="SUPFAM" id="SSF55073">
    <property type="entry name" value="Nucleotide cyclase"/>
    <property type="match status" value="1"/>
</dbReference>
<dbReference type="EMBL" id="PYLQ01000005">
    <property type="protein sequence ID" value="PST42410.1"/>
    <property type="molecule type" value="Genomic_DNA"/>
</dbReference>
<dbReference type="Pfam" id="PF00072">
    <property type="entry name" value="Response_reg"/>
    <property type="match status" value="1"/>
</dbReference>
<dbReference type="AlphaFoldDB" id="A0A2T3G4D9"/>
<dbReference type="PANTHER" id="PTHR45228:SF1">
    <property type="entry name" value="CYCLIC DI-GMP PHOSPHODIESTERASE TM_0186"/>
    <property type="match status" value="1"/>
</dbReference>
<gene>
    <name evidence="5" type="ORF">C7U54_05525</name>
</gene>
<dbReference type="Proteomes" id="UP000240974">
    <property type="component" value="Unassembled WGS sequence"/>
</dbReference>
<dbReference type="Gene3D" id="3.30.70.270">
    <property type="match status" value="1"/>
</dbReference>
<dbReference type="CDD" id="cd00077">
    <property type="entry name" value="HDc"/>
    <property type="match status" value="1"/>
</dbReference>
<feature type="domain" description="Response regulatory" evidence="2">
    <location>
        <begin position="15"/>
        <end position="131"/>
    </location>
</feature>
<reference evidence="5 6" key="1">
    <citation type="journal article" date="2019" name="Int. J. Syst. Evol. Microbiol.">
        <title>Faecalibacillus intestinalis gen. nov., sp. nov. and Faecalibacillus faecis sp. nov., isolated from human faeces.</title>
        <authorList>
            <person name="Seo B."/>
            <person name="Jeon K."/>
            <person name="Baek I."/>
            <person name="Lee Y.M."/>
            <person name="Baek K."/>
            <person name="Ko G."/>
        </authorList>
    </citation>
    <scope>NUCLEOTIDE SEQUENCE [LARGE SCALE GENOMIC DNA]</scope>
    <source>
        <strain evidence="5 6">SNUG30099</strain>
    </source>
</reference>
<dbReference type="SMART" id="SM00448">
    <property type="entry name" value="REC"/>
    <property type="match status" value="1"/>
</dbReference>
<sequence length="796" mass="92262">MSHGRSMCMPKRKAKILIVDDAQINRIILCELLRDQYQILEAEDGKKALEIMKEDKMIDLVLLDIVMPNMDGYQVLEKMKEQRYLEYLPVIIISSEGNTTSMEKAYELGATDYIRRPFESYIINRRIKNTLMLYEKQKKLVHLVEQQIQKRVNNNTTLINVLGHIVEFRNGESGLHIQHIQTITKMLLLQLGKKSHEYKLSDADILLISTASSLHDIGKISIDEKILNKPGRLTKDEFEIVKQHSSIGAEMLKTVPNYNNNDLLEYAYQICRWHHERYDGHGYPDGLVGDQIPISAQVVSIADVYDALTSERCYKKAYSHEQAMKMIVDGQCGVFNPLLLECLCDISEEMKASLFENENYADQAVVSKMTDELVIKQFRSEMPKEKNNESQNRKFFQEMTFEYDAFKDAVYISSQAAKDLGIDEIIYHPKNHEFSFFNKSTIKLLKDKLKETTHLNPEVDLKIYAHIGKQKQWYHLQASTRWNGSVYKGFVGKLVKDNNIQVIHNIQENISLKYTYTEIKDFIESLKDIFTVVRLIDFQKHQSAKAENDQIEIIEGNCYDYWKRKDVCVNCISKQAYIKKGQAFKLEFVDYDIYAIIAQYVEVDERPWVLELVYKTKEDIILGDHGKTRFLENIVTYNKEYYTDVLTGAYSRRYYEEYVQYINDVSAVAMIDADNFKAINDQYGHNAGDQAIKAVSRAIQSCIRPDDIFIRYGGDEFVLIFQDIHYDAFTTRLYQLSECVKQTKVDDYEDLSLSITVGGIYGNSKVNDAIKKADKLMYEGKKSKCSVVVKKTSEVD</sequence>
<keyword evidence="6" id="KW-1185">Reference proteome</keyword>
<dbReference type="SUPFAM" id="SSF109604">
    <property type="entry name" value="HD-domain/PDEase-like"/>
    <property type="match status" value="1"/>
</dbReference>
<evidence type="ECO:0000256" key="1">
    <source>
        <dbReference type="PROSITE-ProRule" id="PRU00169"/>
    </source>
</evidence>
<feature type="domain" description="HD-GYP" evidence="4">
    <location>
        <begin position="151"/>
        <end position="359"/>
    </location>
</feature>
<dbReference type="Gene3D" id="1.10.3210.10">
    <property type="entry name" value="Hypothetical protein af1432"/>
    <property type="match status" value="1"/>
</dbReference>
<dbReference type="CDD" id="cd01949">
    <property type="entry name" value="GGDEF"/>
    <property type="match status" value="1"/>
</dbReference>
<dbReference type="InterPro" id="IPR043128">
    <property type="entry name" value="Rev_trsase/Diguanyl_cyclase"/>
</dbReference>
<dbReference type="PROSITE" id="PS50110">
    <property type="entry name" value="RESPONSE_REGULATORY"/>
    <property type="match status" value="1"/>
</dbReference>
<dbReference type="NCBIfam" id="TIGR00254">
    <property type="entry name" value="GGDEF"/>
    <property type="match status" value="1"/>
</dbReference>
<name>A0A2T3G4D9_9FIRM</name>
<dbReference type="InterPro" id="IPR011006">
    <property type="entry name" value="CheY-like_superfamily"/>
</dbReference>
<dbReference type="SMART" id="SM00267">
    <property type="entry name" value="GGDEF"/>
    <property type="match status" value="1"/>
</dbReference>
<evidence type="ECO:0008006" key="7">
    <source>
        <dbReference type="Google" id="ProtNLM"/>
    </source>
</evidence>
<comment type="caution">
    <text evidence="5">The sequence shown here is derived from an EMBL/GenBank/DDBJ whole genome shotgun (WGS) entry which is preliminary data.</text>
</comment>
<dbReference type="InterPro" id="IPR037522">
    <property type="entry name" value="HD_GYP_dom"/>
</dbReference>
<accession>A0A2T3G4D9</accession>
<dbReference type="Pfam" id="PF13487">
    <property type="entry name" value="HD_5"/>
    <property type="match status" value="1"/>
</dbReference>
<dbReference type="SUPFAM" id="SSF52172">
    <property type="entry name" value="CheY-like"/>
    <property type="match status" value="1"/>
</dbReference>
<feature type="domain" description="GGDEF" evidence="3">
    <location>
        <begin position="664"/>
        <end position="792"/>
    </location>
</feature>
<evidence type="ECO:0000259" key="3">
    <source>
        <dbReference type="PROSITE" id="PS50887"/>
    </source>
</evidence>
<evidence type="ECO:0000259" key="4">
    <source>
        <dbReference type="PROSITE" id="PS51832"/>
    </source>
</evidence>
<evidence type="ECO:0000259" key="2">
    <source>
        <dbReference type="PROSITE" id="PS50110"/>
    </source>
</evidence>
<dbReference type="PROSITE" id="PS50887">
    <property type="entry name" value="GGDEF"/>
    <property type="match status" value="1"/>
</dbReference>
<dbReference type="InterPro" id="IPR029787">
    <property type="entry name" value="Nucleotide_cyclase"/>
</dbReference>
<evidence type="ECO:0000313" key="6">
    <source>
        <dbReference type="Proteomes" id="UP000240974"/>
    </source>
</evidence>
<organism evidence="5 6">
    <name type="scientific">Faecalibacillus intestinalis</name>
    <dbReference type="NCBI Taxonomy" id="1982626"/>
    <lineage>
        <taxon>Bacteria</taxon>
        <taxon>Bacillati</taxon>
        <taxon>Bacillota</taxon>
        <taxon>Erysipelotrichia</taxon>
        <taxon>Erysipelotrichales</taxon>
        <taxon>Coprobacillaceae</taxon>
        <taxon>Faecalibacillus</taxon>
    </lineage>
</organism>
<dbReference type="PANTHER" id="PTHR45228">
    <property type="entry name" value="CYCLIC DI-GMP PHOSPHODIESTERASE TM_0186-RELATED"/>
    <property type="match status" value="1"/>
</dbReference>
<dbReference type="Gene3D" id="3.40.50.2300">
    <property type="match status" value="1"/>
</dbReference>
<dbReference type="Pfam" id="PF00990">
    <property type="entry name" value="GGDEF"/>
    <property type="match status" value="1"/>
</dbReference>
<proteinExistence type="predicted"/>
<protein>
    <recommendedName>
        <fullName evidence="7">Diguanylate cyclase</fullName>
    </recommendedName>
</protein>
<evidence type="ECO:0000313" key="5">
    <source>
        <dbReference type="EMBL" id="PST42410.1"/>
    </source>
</evidence>
<dbReference type="PROSITE" id="PS51832">
    <property type="entry name" value="HD_GYP"/>
    <property type="match status" value="1"/>
</dbReference>
<dbReference type="InterPro" id="IPR052020">
    <property type="entry name" value="Cyclic_di-GMP/3'3'-cGAMP_PDE"/>
</dbReference>
<keyword evidence="1" id="KW-0597">Phosphoprotein</keyword>
<dbReference type="InterPro" id="IPR000160">
    <property type="entry name" value="GGDEF_dom"/>
</dbReference>